<evidence type="ECO:0000256" key="2">
    <source>
        <dbReference type="SAM" id="MobiDB-lite"/>
    </source>
</evidence>
<sequence length="219" mass="26143">MYQIERTVYSKLLKLPKKVASGLQRQDSTKPNFRDKGYKDINLDVISLYERNLKPRTLGLQLDRRMDPDERQRYIKEVKQKLNLNEKILGLSSKRTTRGDQIYKDMGYLEFNKFFKNIHGQSIFLPHEMQWSTVDYKRKLIPQHEESERRIESMIDQKAQAYSKFEDNVEKAYDEYVEQQKAQNIEKQISDVESKIPKPSNNENINEDDEEQTPKTKIF</sequence>
<feature type="coiled-coil region" evidence="1">
    <location>
        <begin position="155"/>
        <end position="182"/>
    </location>
</feature>
<evidence type="ECO:0000313" key="4">
    <source>
        <dbReference type="Proteomes" id="UP000039865"/>
    </source>
</evidence>
<keyword evidence="1" id="KW-0175">Coiled coil</keyword>
<dbReference type="AlphaFoldDB" id="A0A078B4U2"/>
<proteinExistence type="predicted"/>
<dbReference type="EMBL" id="CCKQ01016688">
    <property type="protein sequence ID" value="CDW88548.1"/>
    <property type="molecule type" value="Genomic_DNA"/>
</dbReference>
<name>A0A078B4U2_STYLE</name>
<reference evidence="3 4" key="1">
    <citation type="submission" date="2014-06" db="EMBL/GenBank/DDBJ databases">
        <authorList>
            <person name="Swart Estienne"/>
        </authorList>
    </citation>
    <scope>NUCLEOTIDE SEQUENCE [LARGE SCALE GENOMIC DNA]</scope>
    <source>
        <strain evidence="3 4">130c</strain>
    </source>
</reference>
<dbReference type="InParanoid" id="A0A078B4U2"/>
<evidence type="ECO:0000256" key="1">
    <source>
        <dbReference type="SAM" id="Coils"/>
    </source>
</evidence>
<evidence type="ECO:0000313" key="3">
    <source>
        <dbReference type="EMBL" id="CDW88548.1"/>
    </source>
</evidence>
<dbReference type="Proteomes" id="UP000039865">
    <property type="component" value="Unassembled WGS sequence"/>
</dbReference>
<organism evidence="3 4">
    <name type="scientific">Stylonychia lemnae</name>
    <name type="common">Ciliate</name>
    <dbReference type="NCBI Taxonomy" id="5949"/>
    <lineage>
        <taxon>Eukaryota</taxon>
        <taxon>Sar</taxon>
        <taxon>Alveolata</taxon>
        <taxon>Ciliophora</taxon>
        <taxon>Intramacronucleata</taxon>
        <taxon>Spirotrichea</taxon>
        <taxon>Stichotrichia</taxon>
        <taxon>Sporadotrichida</taxon>
        <taxon>Oxytrichidae</taxon>
        <taxon>Stylonychinae</taxon>
        <taxon>Stylonychia</taxon>
    </lineage>
</organism>
<keyword evidence="4" id="KW-1185">Reference proteome</keyword>
<gene>
    <name evidence="3" type="primary">Contig11761.g12575</name>
    <name evidence="3" type="ORF">STYLEM_17670</name>
</gene>
<feature type="region of interest" description="Disordered" evidence="2">
    <location>
        <begin position="184"/>
        <end position="219"/>
    </location>
</feature>
<protein>
    <submittedName>
        <fullName evidence="3">Uncharacterized protein</fullName>
    </submittedName>
</protein>
<accession>A0A078B4U2</accession>